<protein>
    <recommendedName>
        <fullName evidence="3">Small ribosomal subunit protein bS16</fullName>
    </recommendedName>
</protein>
<dbReference type="AlphaFoldDB" id="A0A1F5AYY7"/>
<dbReference type="Pfam" id="PF00886">
    <property type="entry name" value="Ribosomal_S16"/>
    <property type="match status" value="1"/>
</dbReference>
<keyword evidence="2 3" id="KW-0687">Ribonucleoprotein</keyword>
<evidence type="ECO:0000256" key="3">
    <source>
        <dbReference type="HAMAP-Rule" id="MF_00385"/>
    </source>
</evidence>
<dbReference type="NCBIfam" id="TIGR00002">
    <property type="entry name" value="S16"/>
    <property type="match status" value="1"/>
</dbReference>
<evidence type="ECO:0000313" key="4">
    <source>
        <dbReference type="EMBL" id="OGD23467.1"/>
    </source>
</evidence>
<dbReference type="PANTHER" id="PTHR12919">
    <property type="entry name" value="30S RIBOSOMAL PROTEIN S16"/>
    <property type="match status" value="1"/>
</dbReference>
<dbReference type="InterPro" id="IPR023803">
    <property type="entry name" value="Ribosomal_bS16_dom_sf"/>
</dbReference>
<dbReference type="SUPFAM" id="SSF54565">
    <property type="entry name" value="Ribosomal protein S16"/>
    <property type="match status" value="1"/>
</dbReference>
<dbReference type="InterPro" id="IPR000307">
    <property type="entry name" value="Ribosomal_bS16"/>
</dbReference>
<evidence type="ECO:0000256" key="2">
    <source>
        <dbReference type="ARBA" id="ARBA00023274"/>
    </source>
</evidence>
<dbReference type="GO" id="GO:0003735">
    <property type="term" value="F:structural constituent of ribosome"/>
    <property type="evidence" value="ECO:0007669"/>
    <property type="project" value="InterPro"/>
</dbReference>
<accession>A0A1F5AYY7</accession>
<dbReference type="Proteomes" id="UP000176639">
    <property type="component" value="Unassembled WGS sequence"/>
</dbReference>
<dbReference type="GO" id="GO:0005737">
    <property type="term" value="C:cytoplasm"/>
    <property type="evidence" value="ECO:0007669"/>
    <property type="project" value="UniProtKB-ARBA"/>
</dbReference>
<evidence type="ECO:0000256" key="1">
    <source>
        <dbReference type="ARBA" id="ARBA00022980"/>
    </source>
</evidence>
<keyword evidence="1 3" id="KW-0689">Ribosomal protein</keyword>
<sequence length="94" mass="10756">MIIIRLQRVGRKNAQHFRVVLAEKTTSPRGKAIETLGFVNPHTKERSFNKDRIIYWISKGAGLSDTVSNFLVTEKIIDAPKIAKHKKTKKEVKK</sequence>
<dbReference type="GO" id="GO:0015935">
    <property type="term" value="C:small ribosomal subunit"/>
    <property type="evidence" value="ECO:0007669"/>
    <property type="project" value="TreeGrafter"/>
</dbReference>
<name>A0A1F5AYY7_9BACT</name>
<comment type="caution">
    <text evidence="4">The sequence shown here is derived from an EMBL/GenBank/DDBJ whole genome shotgun (WGS) entry which is preliminary data.</text>
</comment>
<reference evidence="4 5" key="1">
    <citation type="journal article" date="2016" name="Nat. Commun.">
        <title>Thousands of microbial genomes shed light on interconnected biogeochemical processes in an aquifer system.</title>
        <authorList>
            <person name="Anantharaman K."/>
            <person name="Brown C.T."/>
            <person name="Hug L.A."/>
            <person name="Sharon I."/>
            <person name="Castelle C.J."/>
            <person name="Probst A.J."/>
            <person name="Thomas B.C."/>
            <person name="Singh A."/>
            <person name="Wilkins M.J."/>
            <person name="Karaoz U."/>
            <person name="Brodie E.L."/>
            <person name="Williams K.H."/>
            <person name="Hubbard S.S."/>
            <person name="Banfield J.F."/>
        </authorList>
    </citation>
    <scope>NUCLEOTIDE SEQUENCE [LARGE SCALE GENOMIC DNA]</scope>
</reference>
<organism evidence="4 5">
    <name type="scientific">Candidatus Azambacteria bacterium RBG_16_47_10</name>
    <dbReference type="NCBI Taxonomy" id="1797292"/>
    <lineage>
        <taxon>Bacteria</taxon>
        <taxon>Candidatus Azamiibacteriota</taxon>
    </lineage>
</organism>
<dbReference type="EMBL" id="MEYI01000039">
    <property type="protein sequence ID" value="OGD23467.1"/>
    <property type="molecule type" value="Genomic_DNA"/>
</dbReference>
<dbReference type="Gene3D" id="3.30.1320.10">
    <property type="match status" value="1"/>
</dbReference>
<dbReference type="GO" id="GO:0006412">
    <property type="term" value="P:translation"/>
    <property type="evidence" value="ECO:0007669"/>
    <property type="project" value="UniProtKB-UniRule"/>
</dbReference>
<comment type="similarity">
    <text evidence="3">Belongs to the bacterial ribosomal protein bS16 family.</text>
</comment>
<proteinExistence type="inferred from homology"/>
<gene>
    <name evidence="3" type="primary">rpsP</name>
    <name evidence="4" type="ORF">A2Z10_00175</name>
</gene>
<dbReference type="HAMAP" id="MF_00385">
    <property type="entry name" value="Ribosomal_bS16"/>
    <property type="match status" value="1"/>
</dbReference>
<evidence type="ECO:0000313" key="5">
    <source>
        <dbReference type="Proteomes" id="UP000176639"/>
    </source>
</evidence>
<dbReference type="PANTHER" id="PTHR12919:SF20">
    <property type="entry name" value="SMALL RIBOSOMAL SUBUNIT PROTEIN BS16M"/>
    <property type="match status" value="1"/>
</dbReference>